<dbReference type="InterPro" id="IPR024989">
    <property type="entry name" value="MFS_assoc_dom"/>
</dbReference>
<dbReference type="EMBL" id="JBHTBD010000005">
    <property type="protein sequence ID" value="MFC7295692.1"/>
    <property type="molecule type" value="Genomic_DNA"/>
</dbReference>
<keyword evidence="5 8" id="KW-0812">Transmembrane</keyword>
<feature type="transmembrane region" description="Helical" evidence="8">
    <location>
        <begin position="228"/>
        <end position="251"/>
    </location>
</feature>
<dbReference type="Proteomes" id="UP001596506">
    <property type="component" value="Unassembled WGS sequence"/>
</dbReference>
<organism evidence="10 11">
    <name type="scientific">Marinobacter aromaticivorans</name>
    <dbReference type="NCBI Taxonomy" id="1494078"/>
    <lineage>
        <taxon>Bacteria</taxon>
        <taxon>Pseudomonadati</taxon>
        <taxon>Pseudomonadota</taxon>
        <taxon>Gammaproteobacteria</taxon>
        <taxon>Pseudomonadales</taxon>
        <taxon>Marinobacteraceae</taxon>
        <taxon>Marinobacter</taxon>
    </lineage>
</organism>
<dbReference type="PANTHER" id="PTHR23522:SF10">
    <property type="entry name" value="3-PHENYLPROPIONIC ACID TRANSPORTER-RELATED"/>
    <property type="match status" value="1"/>
</dbReference>
<dbReference type="SUPFAM" id="SSF103473">
    <property type="entry name" value="MFS general substrate transporter"/>
    <property type="match status" value="1"/>
</dbReference>
<dbReference type="Pfam" id="PF12832">
    <property type="entry name" value="MFS_1_like"/>
    <property type="match status" value="1"/>
</dbReference>
<protein>
    <submittedName>
        <fullName evidence="10">MFS transporter</fullName>
    </submittedName>
</protein>
<accession>A0ABW2IXH7</accession>
<dbReference type="RefSeq" id="WP_100688673.1">
    <property type="nucleotide sequence ID" value="NZ_JBHTBD010000005.1"/>
</dbReference>
<evidence type="ECO:0000256" key="2">
    <source>
        <dbReference type="ARBA" id="ARBA00022448"/>
    </source>
</evidence>
<dbReference type="NCBIfam" id="NF037955">
    <property type="entry name" value="mfs"/>
    <property type="match status" value="1"/>
</dbReference>
<feature type="domain" description="Major facilitator superfamily associated" evidence="9">
    <location>
        <begin position="2"/>
        <end position="355"/>
    </location>
</feature>
<proteinExistence type="predicted"/>
<feature type="transmembrane region" description="Helical" evidence="8">
    <location>
        <begin position="7"/>
        <end position="26"/>
    </location>
</feature>
<evidence type="ECO:0000259" key="9">
    <source>
        <dbReference type="Pfam" id="PF12832"/>
    </source>
</evidence>
<feature type="transmembrane region" description="Helical" evidence="8">
    <location>
        <begin position="91"/>
        <end position="110"/>
    </location>
</feature>
<feature type="transmembrane region" description="Helical" evidence="8">
    <location>
        <begin position="68"/>
        <end position="85"/>
    </location>
</feature>
<keyword evidence="3" id="KW-1003">Cell membrane</keyword>
<feature type="transmembrane region" description="Helical" evidence="8">
    <location>
        <begin position="32"/>
        <end position="56"/>
    </location>
</feature>
<keyword evidence="6 8" id="KW-1133">Transmembrane helix</keyword>
<dbReference type="InterPro" id="IPR036259">
    <property type="entry name" value="MFS_trans_sf"/>
</dbReference>
<evidence type="ECO:0000256" key="8">
    <source>
        <dbReference type="SAM" id="Phobius"/>
    </source>
</evidence>
<evidence type="ECO:0000256" key="1">
    <source>
        <dbReference type="ARBA" id="ARBA00004429"/>
    </source>
</evidence>
<dbReference type="InterPro" id="IPR026032">
    <property type="entry name" value="HcaT-like"/>
</dbReference>
<keyword evidence="2" id="KW-0813">Transport</keyword>
<evidence type="ECO:0000256" key="3">
    <source>
        <dbReference type="ARBA" id="ARBA00022475"/>
    </source>
</evidence>
<comment type="caution">
    <text evidence="10">The sequence shown here is derived from an EMBL/GenBank/DDBJ whole genome shotgun (WGS) entry which is preliminary data.</text>
</comment>
<evidence type="ECO:0000313" key="10">
    <source>
        <dbReference type="EMBL" id="MFC7295692.1"/>
    </source>
</evidence>
<feature type="transmembrane region" description="Helical" evidence="8">
    <location>
        <begin position="323"/>
        <end position="341"/>
    </location>
</feature>
<dbReference type="PIRSF" id="PIRSF004925">
    <property type="entry name" value="HcaT"/>
    <property type="match status" value="1"/>
</dbReference>
<name>A0ABW2IXH7_9GAMM</name>
<feature type="transmembrane region" description="Helical" evidence="8">
    <location>
        <begin position="157"/>
        <end position="175"/>
    </location>
</feature>
<dbReference type="PANTHER" id="PTHR23522">
    <property type="entry name" value="BLL5896 PROTEIN"/>
    <property type="match status" value="1"/>
</dbReference>
<gene>
    <name evidence="10" type="ORF">ACFQQA_13270</name>
</gene>
<dbReference type="Gene3D" id="1.20.1250.20">
    <property type="entry name" value="MFS general substrate transporter like domains"/>
    <property type="match status" value="2"/>
</dbReference>
<evidence type="ECO:0000313" key="11">
    <source>
        <dbReference type="Proteomes" id="UP001596506"/>
    </source>
</evidence>
<feature type="transmembrane region" description="Helical" evidence="8">
    <location>
        <begin position="187"/>
        <end position="208"/>
    </location>
</feature>
<keyword evidence="4" id="KW-0997">Cell inner membrane</keyword>
<evidence type="ECO:0000256" key="4">
    <source>
        <dbReference type="ARBA" id="ARBA00022519"/>
    </source>
</evidence>
<feature type="transmembrane region" description="Helical" evidence="8">
    <location>
        <begin position="130"/>
        <end position="151"/>
    </location>
</feature>
<evidence type="ECO:0000256" key="6">
    <source>
        <dbReference type="ARBA" id="ARBA00022989"/>
    </source>
</evidence>
<reference evidence="11" key="1">
    <citation type="journal article" date="2019" name="Int. J. Syst. Evol. Microbiol.">
        <title>The Global Catalogue of Microorganisms (GCM) 10K type strain sequencing project: providing services to taxonomists for standard genome sequencing and annotation.</title>
        <authorList>
            <consortium name="The Broad Institute Genomics Platform"/>
            <consortium name="The Broad Institute Genome Sequencing Center for Infectious Disease"/>
            <person name="Wu L."/>
            <person name="Ma J."/>
        </authorList>
    </citation>
    <scope>NUCLEOTIDE SEQUENCE [LARGE SCALE GENOMIC DNA]</scope>
    <source>
        <strain evidence="11">CCUG 60559</strain>
    </source>
</reference>
<evidence type="ECO:0000256" key="5">
    <source>
        <dbReference type="ARBA" id="ARBA00022692"/>
    </source>
</evidence>
<feature type="transmembrane region" description="Helical" evidence="8">
    <location>
        <begin position="353"/>
        <end position="373"/>
    </location>
</feature>
<keyword evidence="7 8" id="KW-0472">Membrane</keyword>
<evidence type="ECO:0000256" key="7">
    <source>
        <dbReference type="ARBA" id="ARBA00023136"/>
    </source>
</evidence>
<keyword evidence="11" id="KW-1185">Reference proteome</keyword>
<sequence>MYWRLSNLYFWFFALLGGLLPYWSLYLQGQGFSYLQIATLMATIQLTKIAAPSVWGHLGDKTGQRVRLVRLGAITGSVFFAGVFLEPGFYGLLLVMLAFTFFWNAILPLYEVITLRSLGKHRDKYGKVRLWGSVGFIAAVAGIGAILEWVAVGWLPWLLLPVFAGIAVSAFLVPAERGERKPPAPKGSLKAIVTHPAVVAFFLMNFLLQVSHGAYYTFFSIHLEQHGYGSFAIGLLWSLGVISEIGLFLIMHRLTRKFTVRQIAIGALGLTMVRWALIAELTDVLPILLFAQLLHAASYAALHAVSVQYVQGFFGQHHHGQGQALYSGLTFGAGGAVGAWLSGFLVDGFSTSAAFWGGAVAMAIAIIITARGLQAPPVSHSEPSSSS</sequence>
<comment type="subcellular location">
    <subcellularLocation>
        <location evidence="1">Cell inner membrane</location>
        <topology evidence="1">Multi-pass membrane protein</topology>
    </subcellularLocation>
</comment>